<dbReference type="PROSITE" id="PS51186">
    <property type="entry name" value="GNAT"/>
    <property type="match status" value="1"/>
</dbReference>
<dbReference type="PANTHER" id="PTHR43441">
    <property type="entry name" value="RIBOSOMAL-PROTEIN-SERINE ACETYLTRANSFERASE"/>
    <property type="match status" value="1"/>
</dbReference>
<reference evidence="2 3" key="1">
    <citation type="submission" date="2022-12" db="EMBL/GenBank/DDBJ databases">
        <title>Draft genome sequence of Paenibacillus sp. dW9.</title>
        <authorList>
            <person name="Choi E.-W."/>
            <person name="Kim D.-U."/>
        </authorList>
    </citation>
    <scope>NUCLEOTIDE SEQUENCE [LARGE SCALE GENOMIC DNA]</scope>
    <source>
        <strain evidence="3">dW9</strain>
    </source>
</reference>
<evidence type="ECO:0000313" key="3">
    <source>
        <dbReference type="Proteomes" id="UP001527882"/>
    </source>
</evidence>
<dbReference type="InterPro" id="IPR016181">
    <property type="entry name" value="Acyl_CoA_acyltransferase"/>
</dbReference>
<comment type="caution">
    <text evidence="2">The sequence shown here is derived from an EMBL/GenBank/DDBJ whole genome shotgun (WGS) entry which is preliminary data.</text>
</comment>
<dbReference type="Pfam" id="PF13302">
    <property type="entry name" value="Acetyltransf_3"/>
    <property type="match status" value="1"/>
</dbReference>
<proteinExistence type="predicted"/>
<dbReference type="PANTHER" id="PTHR43441:SF12">
    <property type="entry name" value="RIBOSOMAL N-ACETYLTRANSFERASE YDAF-RELATED"/>
    <property type="match status" value="1"/>
</dbReference>
<organism evidence="2 3">
    <name type="scientific">Paenibacillus gyeongsangnamensis</name>
    <dbReference type="NCBI Taxonomy" id="3388067"/>
    <lineage>
        <taxon>Bacteria</taxon>
        <taxon>Bacillati</taxon>
        <taxon>Bacillota</taxon>
        <taxon>Bacilli</taxon>
        <taxon>Bacillales</taxon>
        <taxon>Paenibacillaceae</taxon>
        <taxon>Paenibacillus</taxon>
    </lineage>
</organism>
<dbReference type="EMBL" id="JAQAGZ010000005">
    <property type="protein sequence ID" value="MCZ8512596.1"/>
    <property type="molecule type" value="Genomic_DNA"/>
</dbReference>
<accession>A0ABT4Q6Y9</accession>
<keyword evidence="3" id="KW-1185">Reference proteome</keyword>
<dbReference type="InterPro" id="IPR051908">
    <property type="entry name" value="Ribosomal_N-acetyltransferase"/>
</dbReference>
<dbReference type="Gene3D" id="3.40.630.30">
    <property type="match status" value="1"/>
</dbReference>
<dbReference type="RefSeq" id="WP_269881043.1">
    <property type="nucleotide sequence ID" value="NZ_JAQAGZ010000005.1"/>
</dbReference>
<protein>
    <submittedName>
        <fullName evidence="2">GNAT family protein</fullName>
    </submittedName>
</protein>
<name>A0ABT4Q6Y9_9BACL</name>
<evidence type="ECO:0000259" key="1">
    <source>
        <dbReference type="PROSITE" id="PS51186"/>
    </source>
</evidence>
<dbReference type="Proteomes" id="UP001527882">
    <property type="component" value="Unassembled WGS sequence"/>
</dbReference>
<gene>
    <name evidence="2" type="ORF">O9H85_09260</name>
</gene>
<sequence>MFSYTIDEELKLKLLEARDAEELFLLTDKNRKYLREWMPWVDGTKTTEDSLVYIDQARKQWTAQETVTACILYQGAFCGMIDLHGISRLNRKGAIGYWLSADNQGKGIMTRACRAMVDYAFTYLGLHRVEISAGVHNRKSRAIPERLGFQQEGIARDAQRLYDRYIDLVIYSMLDHEWTGGVPADK</sequence>
<dbReference type="SUPFAM" id="SSF55729">
    <property type="entry name" value="Acyl-CoA N-acyltransferases (Nat)"/>
    <property type="match status" value="1"/>
</dbReference>
<dbReference type="InterPro" id="IPR000182">
    <property type="entry name" value="GNAT_dom"/>
</dbReference>
<evidence type="ECO:0000313" key="2">
    <source>
        <dbReference type="EMBL" id="MCZ8512596.1"/>
    </source>
</evidence>
<feature type="domain" description="N-acetyltransferase" evidence="1">
    <location>
        <begin position="21"/>
        <end position="167"/>
    </location>
</feature>